<name>A0ABR5F1R7_9ACTN</name>
<gene>
    <name evidence="1" type="ORF">FrCorBMG51_16955</name>
</gene>
<dbReference type="Proteomes" id="UP000035425">
    <property type="component" value="Unassembled WGS sequence"/>
</dbReference>
<reference evidence="1 2" key="1">
    <citation type="submission" date="2014-12" db="EMBL/GenBank/DDBJ databases">
        <title>Frankia sp. BMG5.1 draft genome.</title>
        <authorList>
            <person name="Gtari M."/>
            <person name="Ghodhbane-Gtari F."/>
            <person name="Nouioui I."/>
            <person name="Ktari A."/>
            <person name="Hezbri K."/>
            <person name="Mimouni W."/>
            <person name="Sbissi I."/>
            <person name="Ayari A."/>
            <person name="Yamanaka T."/>
            <person name="Normand P."/>
            <person name="Tisa L.S."/>
            <person name="Boudabous A."/>
        </authorList>
    </citation>
    <scope>NUCLEOTIDE SEQUENCE [LARGE SCALE GENOMIC DNA]</scope>
    <source>
        <strain evidence="1 2">BMG5.1</strain>
    </source>
</reference>
<evidence type="ECO:0000313" key="1">
    <source>
        <dbReference type="EMBL" id="KLL10657.1"/>
    </source>
</evidence>
<comment type="caution">
    <text evidence="1">The sequence shown here is derived from an EMBL/GenBank/DDBJ whole genome shotgun (WGS) entry which is preliminary data.</text>
</comment>
<organism evidence="1 2">
    <name type="scientific">Protofrankia coriariae</name>
    <dbReference type="NCBI Taxonomy" id="1562887"/>
    <lineage>
        <taxon>Bacteria</taxon>
        <taxon>Bacillati</taxon>
        <taxon>Actinomycetota</taxon>
        <taxon>Actinomycetes</taxon>
        <taxon>Frankiales</taxon>
        <taxon>Frankiaceae</taxon>
        <taxon>Protofrankia</taxon>
    </lineage>
</organism>
<protein>
    <submittedName>
        <fullName evidence="1">Uncharacterized protein</fullName>
    </submittedName>
</protein>
<dbReference type="RefSeq" id="WP_047224006.1">
    <property type="nucleotide sequence ID" value="NZ_JWIO01000028.1"/>
</dbReference>
<dbReference type="EMBL" id="JWIO01000028">
    <property type="protein sequence ID" value="KLL10657.1"/>
    <property type="molecule type" value="Genomic_DNA"/>
</dbReference>
<keyword evidence="2" id="KW-1185">Reference proteome</keyword>
<sequence length="176" mass="18848">MVPTISQQLRGIRSAMVKSIVPALPADDSFVQEQAGLVLATLEWVLDVQESETLYEATERDEYRELLDRLSALSSVPTTDAHAVPAPDPSAIPDLALLRAEARALKVAVDARVTAIAADGSAEDRAAARELLVGVAARQSAREQAWFRMTGFPSEVPGDIRSVLTGNATTPVRDAE</sequence>
<proteinExistence type="predicted"/>
<accession>A0ABR5F1R7</accession>
<evidence type="ECO:0000313" key="2">
    <source>
        <dbReference type="Proteomes" id="UP000035425"/>
    </source>
</evidence>